<evidence type="ECO:0000313" key="11">
    <source>
        <dbReference type="Proteomes" id="UP000017052"/>
    </source>
</evidence>
<dbReference type="Proteomes" id="UP000017052">
    <property type="component" value="Unassembled WGS sequence"/>
</dbReference>
<dbReference type="RefSeq" id="WP_021798201.1">
    <property type="nucleotide sequence ID" value="NZ_ACVN02000239.1"/>
</dbReference>
<keyword evidence="5" id="KW-0560">Oxidoreductase</keyword>
<reference evidence="10" key="1">
    <citation type="submission" date="2013-08" db="EMBL/GenBank/DDBJ databases">
        <authorList>
            <person name="Durkin A.S."/>
            <person name="Haft D.R."/>
            <person name="McCorrison J."/>
            <person name="Torralba M."/>
            <person name="Gillis M."/>
            <person name="Haft D.H."/>
            <person name="Methe B."/>
            <person name="Sutton G."/>
            <person name="Nelson K.E."/>
        </authorList>
    </citation>
    <scope>NUCLEOTIDE SEQUENCE [LARGE SCALE GENOMIC DNA]</scope>
    <source>
        <strain evidence="10">F0233</strain>
    </source>
</reference>
<evidence type="ECO:0000256" key="7">
    <source>
        <dbReference type="ARBA" id="ARBA00023098"/>
    </source>
</evidence>
<evidence type="ECO:0000256" key="2">
    <source>
        <dbReference type="ARBA" id="ARBA00022516"/>
    </source>
</evidence>
<dbReference type="PANTHER" id="PTHR43616">
    <property type="entry name" value="GLYCEROL DEHYDROGENASE"/>
    <property type="match status" value="1"/>
</dbReference>
<keyword evidence="4" id="KW-0521">NADP</keyword>
<proteinExistence type="predicted"/>
<keyword evidence="1" id="KW-0963">Cytoplasm</keyword>
<keyword evidence="7" id="KW-0443">Lipid metabolism</keyword>
<dbReference type="Gene3D" id="3.40.50.1970">
    <property type="match status" value="1"/>
</dbReference>
<evidence type="ECO:0000256" key="1">
    <source>
        <dbReference type="ARBA" id="ARBA00022490"/>
    </source>
</evidence>
<dbReference type="GeneID" id="95360326"/>
<dbReference type="GO" id="GO:0016614">
    <property type="term" value="F:oxidoreductase activity, acting on CH-OH group of donors"/>
    <property type="evidence" value="ECO:0007669"/>
    <property type="project" value="InterPro"/>
</dbReference>
<evidence type="ECO:0000256" key="3">
    <source>
        <dbReference type="ARBA" id="ARBA00022723"/>
    </source>
</evidence>
<evidence type="ECO:0000313" key="10">
    <source>
        <dbReference type="EMBL" id="ERK53319.1"/>
    </source>
</evidence>
<dbReference type="EMBL" id="ACVN02000239">
    <property type="protein sequence ID" value="ERK53319.1"/>
    <property type="molecule type" value="Genomic_DNA"/>
</dbReference>
<protein>
    <submittedName>
        <fullName evidence="10">Alcohol dehydrogenase, iron-dependent</fullName>
    </submittedName>
</protein>
<dbReference type="SUPFAM" id="SSF56796">
    <property type="entry name" value="Dehydroquinate synthase-like"/>
    <property type="match status" value="1"/>
</dbReference>
<dbReference type="AlphaFoldDB" id="U2QB23"/>
<dbReference type="GO" id="GO:0005829">
    <property type="term" value="C:cytosol"/>
    <property type="evidence" value="ECO:0007669"/>
    <property type="project" value="TreeGrafter"/>
</dbReference>
<name>U2QB23_9ACTN</name>
<evidence type="ECO:0000256" key="5">
    <source>
        <dbReference type="ARBA" id="ARBA00023002"/>
    </source>
</evidence>
<dbReference type="InterPro" id="IPR016205">
    <property type="entry name" value="Glycerol_DH"/>
</dbReference>
<evidence type="ECO:0000256" key="6">
    <source>
        <dbReference type="ARBA" id="ARBA00023027"/>
    </source>
</evidence>
<organism evidence="10 11">
    <name type="scientific">Propionibacterium acidifaciens F0233</name>
    <dbReference type="NCBI Taxonomy" id="553198"/>
    <lineage>
        <taxon>Bacteria</taxon>
        <taxon>Bacillati</taxon>
        <taxon>Actinomycetota</taxon>
        <taxon>Actinomycetes</taxon>
        <taxon>Propionibacteriales</taxon>
        <taxon>Propionibacteriaceae</taxon>
        <taxon>Propionibacterium</taxon>
    </lineage>
</organism>
<evidence type="ECO:0000256" key="8">
    <source>
        <dbReference type="ARBA" id="ARBA00023209"/>
    </source>
</evidence>
<keyword evidence="9" id="KW-1208">Phospholipid metabolism</keyword>
<keyword evidence="8" id="KW-0594">Phospholipid biosynthesis</keyword>
<dbReference type="Gene3D" id="1.20.1090.10">
    <property type="entry name" value="Dehydroquinate synthase-like - alpha domain"/>
    <property type="match status" value="1"/>
</dbReference>
<dbReference type="GO" id="GO:0046872">
    <property type="term" value="F:metal ion binding"/>
    <property type="evidence" value="ECO:0007669"/>
    <property type="project" value="UniProtKB-KW"/>
</dbReference>
<dbReference type="OrthoDB" id="5198708at2"/>
<dbReference type="Pfam" id="PF13685">
    <property type="entry name" value="Fe-ADH_2"/>
    <property type="match status" value="1"/>
</dbReference>
<accession>U2QB23</accession>
<keyword evidence="2" id="KW-0444">Lipid biosynthesis</keyword>
<dbReference type="GO" id="GO:0008654">
    <property type="term" value="P:phospholipid biosynthetic process"/>
    <property type="evidence" value="ECO:0007669"/>
    <property type="project" value="UniProtKB-KW"/>
</dbReference>
<evidence type="ECO:0000256" key="4">
    <source>
        <dbReference type="ARBA" id="ARBA00022857"/>
    </source>
</evidence>
<keyword evidence="6" id="KW-0520">NAD</keyword>
<dbReference type="CDD" id="cd08175">
    <property type="entry name" value="G1PDH"/>
    <property type="match status" value="1"/>
</dbReference>
<keyword evidence="11" id="KW-1185">Reference proteome</keyword>
<dbReference type="InterPro" id="IPR032837">
    <property type="entry name" value="G1PDH"/>
</dbReference>
<keyword evidence="3" id="KW-0479">Metal-binding</keyword>
<comment type="caution">
    <text evidence="10">The sequence shown here is derived from an EMBL/GenBank/DDBJ whole genome shotgun (WGS) entry which is preliminary data.</text>
</comment>
<evidence type="ECO:0000256" key="9">
    <source>
        <dbReference type="ARBA" id="ARBA00023264"/>
    </source>
</evidence>
<dbReference type="PANTHER" id="PTHR43616:SF5">
    <property type="entry name" value="GLYCEROL DEHYDROGENASE 1"/>
    <property type="match status" value="1"/>
</dbReference>
<gene>
    <name evidence="10" type="ORF">HMPREF0682_2615</name>
</gene>
<sequence>MSEDLIERALASADDTDEVVMGDDVLGETGRLFRRLFGDAGGVVIADGNTWAVAGEQVTASLRGAGVELAEPYVFPARPSVYAEYENVELLREFLAPLGANAVVIGSGTLNDLVKKASDELGRRYLVVCTAASMDGYAAFGASISVDGFKTTLSCRAPQGLVVDLPTLAAAPQRCTATGVGDLIEKIPAGADWILADELGIEPIEQGSWDLAQGRLEAAISDPQGLVDRDPGAFVALAEGLVLSGLAMQRYRISSRPASGAGHLFSHVWEMEHLGMDQDPPLTHGFKVGLGTLAMLALWQNAVDLDVSAIDTEAAVATWRSREETEASVRSWFTGNMVEPAVKETLDKYLTTEQLRARIGLIKTAWPVITARAREQLVPPERAESILERVGAFHHPQQIDLSRQRFRDTYLRCRMIRSRYTLPDALFELGVLEEQVDRLFAPDGFWGRRPWAQTG</sequence>